<keyword evidence="3" id="KW-0964">Secreted</keyword>
<dbReference type="EMBL" id="SEYY01002862">
    <property type="protein sequence ID" value="KAB7504560.1"/>
    <property type="molecule type" value="Genomic_DNA"/>
</dbReference>
<evidence type="ECO:0000256" key="1">
    <source>
        <dbReference type="ARBA" id="ARBA00004613"/>
    </source>
</evidence>
<dbReference type="Proteomes" id="UP000326759">
    <property type="component" value="Unassembled WGS sequence"/>
</dbReference>
<dbReference type="InterPro" id="IPR004911">
    <property type="entry name" value="Interferon-induced_GILT"/>
</dbReference>
<name>A0A5N5TI09_9CRUS</name>
<proteinExistence type="inferred from homology"/>
<comment type="similarity">
    <text evidence="2">Belongs to the GILT family.</text>
</comment>
<protein>
    <submittedName>
        <fullName evidence="7">Gamma-interferon-inducible lysosomal thiol reductase</fullName>
    </submittedName>
</protein>
<evidence type="ECO:0000256" key="4">
    <source>
        <dbReference type="ARBA" id="ARBA00022729"/>
    </source>
</evidence>
<dbReference type="GO" id="GO:0005576">
    <property type="term" value="C:extracellular region"/>
    <property type="evidence" value="ECO:0007669"/>
    <property type="project" value="UniProtKB-SubCell"/>
</dbReference>
<dbReference type="GO" id="GO:0016671">
    <property type="term" value="F:oxidoreductase activity, acting on a sulfur group of donors, disulfide as acceptor"/>
    <property type="evidence" value="ECO:0007669"/>
    <property type="project" value="InterPro"/>
</dbReference>
<feature type="chain" id="PRO_5024311094" evidence="6">
    <location>
        <begin position="21"/>
        <end position="199"/>
    </location>
</feature>
<keyword evidence="4 6" id="KW-0732">Signal</keyword>
<evidence type="ECO:0000256" key="3">
    <source>
        <dbReference type="ARBA" id="ARBA00022525"/>
    </source>
</evidence>
<gene>
    <name evidence="7" type="ORF">Anas_07510</name>
</gene>
<feature type="signal peptide" evidence="6">
    <location>
        <begin position="1"/>
        <end position="20"/>
    </location>
</feature>
<comment type="subcellular location">
    <subcellularLocation>
        <location evidence="1">Secreted</location>
    </subcellularLocation>
</comment>
<evidence type="ECO:0000313" key="7">
    <source>
        <dbReference type="EMBL" id="KAB7504560.1"/>
    </source>
</evidence>
<evidence type="ECO:0000313" key="8">
    <source>
        <dbReference type="Proteomes" id="UP000326759"/>
    </source>
</evidence>
<dbReference type="PANTHER" id="PTHR13234:SF8">
    <property type="entry name" value="GAMMA-INTERFERON-INDUCIBLE LYSOSOMAL THIOL REDUCTASE"/>
    <property type="match status" value="1"/>
</dbReference>
<reference evidence="7 8" key="1">
    <citation type="journal article" date="2019" name="PLoS Biol.">
        <title>Sex chromosomes control vertical transmission of feminizing Wolbachia symbionts in an isopod.</title>
        <authorList>
            <person name="Becking T."/>
            <person name="Chebbi M.A."/>
            <person name="Giraud I."/>
            <person name="Moumen B."/>
            <person name="Laverre T."/>
            <person name="Caubet Y."/>
            <person name="Peccoud J."/>
            <person name="Gilbert C."/>
            <person name="Cordaux R."/>
        </authorList>
    </citation>
    <scope>NUCLEOTIDE SEQUENCE [LARGE SCALE GENOMIC DNA]</scope>
    <source>
        <strain evidence="7">ANa2</strain>
        <tissue evidence="7">Whole body excluding digestive tract and cuticle</tissue>
    </source>
</reference>
<evidence type="ECO:0000256" key="5">
    <source>
        <dbReference type="ARBA" id="ARBA00023180"/>
    </source>
</evidence>
<evidence type="ECO:0000256" key="2">
    <source>
        <dbReference type="ARBA" id="ARBA00005679"/>
    </source>
</evidence>
<organism evidence="7 8">
    <name type="scientific">Armadillidium nasatum</name>
    <dbReference type="NCBI Taxonomy" id="96803"/>
    <lineage>
        <taxon>Eukaryota</taxon>
        <taxon>Metazoa</taxon>
        <taxon>Ecdysozoa</taxon>
        <taxon>Arthropoda</taxon>
        <taxon>Crustacea</taxon>
        <taxon>Multicrustacea</taxon>
        <taxon>Malacostraca</taxon>
        <taxon>Eumalacostraca</taxon>
        <taxon>Peracarida</taxon>
        <taxon>Isopoda</taxon>
        <taxon>Oniscidea</taxon>
        <taxon>Crinocheta</taxon>
        <taxon>Armadillidiidae</taxon>
        <taxon>Armadillidium</taxon>
    </lineage>
</organism>
<evidence type="ECO:0000256" key="6">
    <source>
        <dbReference type="SAM" id="SignalP"/>
    </source>
</evidence>
<dbReference type="PANTHER" id="PTHR13234">
    <property type="entry name" value="GAMMA-INTERFERON INDUCIBLE LYSOSOMAL THIOL REDUCTASE GILT"/>
    <property type="match status" value="1"/>
</dbReference>
<dbReference type="AlphaFoldDB" id="A0A5N5TI09"/>
<keyword evidence="8" id="KW-1185">Reference proteome</keyword>
<dbReference type="OrthoDB" id="958254at2759"/>
<dbReference type="Pfam" id="PF03227">
    <property type="entry name" value="GILT"/>
    <property type="match status" value="1"/>
</dbReference>
<accession>A0A5N5TI09</accession>
<keyword evidence="5" id="KW-0325">Glycoprotein</keyword>
<comment type="caution">
    <text evidence="7">The sequence shown here is derived from an EMBL/GenBank/DDBJ whole genome shotgun (WGS) entry which is preliminary data.</text>
</comment>
<sequence length="199" mass="22111">MFLFTFLGLITVGSFPFIQGQTADPVKVTVFYESLCPYSIEFFVDQLTPTYNELSAIMEVPRPSGDGYEFVCQHGSDECYGNKILACGQKYLTDHQVFLDFNFCVMGSSYPPSSAVNCSKLVEISPDVITGCANSTEGENLLHEVGVYQGQQDPAVEYVPWVIINDNYSRVTDTEARSNLKSLVCRTYEGELPPECNTV</sequence>